<feature type="transmembrane region" description="Helical" evidence="2">
    <location>
        <begin position="6"/>
        <end position="26"/>
    </location>
</feature>
<dbReference type="InterPro" id="IPR010273">
    <property type="entry name" value="DUF881"/>
</dbReference>
<reference evidence="5 6" key="2">
    <citation type="journal article" date="2015" name="MBio">
        <title>Genome-Resolved Metagenomic Analysis Reveals Roles for Candidate Phyla and Other Microbial Community Members in Biogeochemical Transformations in Oil Reservoirs.</title>
        <authorList>
            <person name="Hu P."/>
            <person name="Tom L."/>
            <person name="Singh A."/>
            <person name="Thomas B.C."/>
            <person name="Baker B.J."/>
            <person name="Piceno Y.M."/>
            <person name="Andersen G.L."/>
            <person name="Banfield J.F."/>
        </authorList>
    </citation>
    <scope>NUCLEOTIDE SEQUENCE [LARGE SCALE GENOMIC DNA]</scope>
</reference>
<evidence type="ECO:0000313" key="3">
    <source>
        <dbReference type="EMBL" id="KUK66224.1"/>
    </source>
</evidence>
<protein>
    <recommendedName>
        <fullName evidence="7">DUF881 domain-containing protein</fullName>
    </recommendedName>
</protein>
<comment type="caution">
    <text evidence="4">The sequence shown here is derived from an EMBL/GenBank/DDBJ whole genome shotgun (WGS) entry which is preliminary data.</text>
</comment>
<keyword evidence="2" id="KW-0472">Membrane</keyword>
<dbReference type="EMBL" id="LGGH01000235">
    <property type="protein sequence ID" value="KUK66224.1"/>
    <property type="molecule type" value="Genomic_DNA"/>
</dbReference>
<proteinExistence type="inferred from homology"/>
<dbReference type="Pfam" id="PF05949">
    <property type="entry name" value="DUF881"/>
    <property type="match status" value="1"/>
</dbReference>
<evidence type="ECO:0000313" key="6">
    <source>
        <dbReference type="Proteomes" id="UP000055014"/>
    </source>
</evidence>
<keyword evidence="2" id="KW-0812">Transmembrane</keyword>
<sequence>MKGIWALLIVFVVIVALGAFFNIYFLKQFGDQMISSLSTKEIENKLQIMSERVSQLNLSLDSLSSIEVRSDLSGIISDFEEIIAEMDSAANSIGGSAVVDSLKELSADVKNIKNSISSLDRRDVIDYSSQLEGIRGKVVSLEWQLEELKTLLESSTFDLKKSVEGMKVSSSSTNESYNEEVGKGVRIRIESGFKGSSILHDSDILMILNEIYALRATKISLNGKRIMPYTYVRCVGATVIIDDVPTQITPIVIEVLGDYDYLVSGLGLLKEYFKGREIEMTFLPLEFITIPAGGG</sequence>
<organism evidence="4 6">
    <name type="scientific">Mesotoga infera</name>
    <dbReference type="NCBI Taxonomy" id="1236046"/>
    <lineage>
        <taxon>Bacteria</taxon>
        <taxon>Thermotogati</taxon>
        <taxon>Thermotogota</taxon>
        <taxon>Thermotogae</taxon>
        <taxon>Kosmotogales</taxon>
        <taxon>Kosmotogaceae</taxon>
        <taxon>Mesotoga</taxon>
    </lineage>
</organism>
<accession>A0A101I5G9</accession>
<dbReference type="Proteomes" id="UP000054260">
    <property type="component" value="Unassembled WGS sequence"/>
</dbReference>
<evidence type="ECO:0000313" key="5">
    <source>
        <dbReference type="Proteomes" id="UP000054260"/>
    </source>
</evidence>
<evidence type="ECO:0000256" key="2">
    <source>
        <dbReference type="SAM" id="Phobius"/>
    </source>
</evidence>
<comment type="similarity">
    <text evidence="1">Belongs to the UPF0749 family.</text>
</comment>
<dbReference type="PATRIC" id="fig|1236046.5.peg.949"/>
<name>A0A101I5G9_9BACT</name>
<dbReference type="Proteomes" id="UP000055014">
    <property type="component" value="Unassembled WGS sequence"/>
</dbReference>
<keyword evidence="2" id="KW-1133">Transmembrane helix</keyword>
<gene>
    <name evidence="3" type="ORF">XD86_1274</name>
    <name evidence="4" type="ORF">XE02_1123</name>
</gene>
<dbReference type="AlphaFoldDB" id="A0A101I5G9"/>
<evidence type="ECO:0000256" key="1">
    <source>
        <dbReference type="ARBA" id="ARBA00009108"/>
    </source>
</evidence>
<evidence type="ECO:0008006" key="7">
    <source>
        <dbReference type="Google" id="ProtNLM"/>
    </source>
</evidence>
<dbReference type="PANTHER" id="PTHR37313:SF2">
    <property type="entry name" value="UPF0749 PROTEIN YLXX"/>
    <property type="match status" value="1"/>
</dbReference>
<reference evidence="4" key="1">
    <citation type="journal article" date="2015" name="MBio">
        <title>Genome-resolved metagenomic analysis reveals roles for candidate phyla and other microbial community members in biogeochemical transformations in oil reservoirs.</title>
        <authorList>
            <person name="Hu P."/>
            <person name="Tom L."/>
            <person name="Singh A."/>
            <person name="Thomas B.C."/>
            <person name="Baker B.J."/>
            <person name="Piceno Y.M."/>
            <person name="Andersen G.L."/>
            <person name="Banfield J.F."/>
        </authorList>
    </citation>
    <scope>NUCLEOTIDE SEQUENCE [LARGE SCALE GENOMIC DNA]</scope>
    <source>
        <strain evidence="3">46_47</strain>
        <strain evidence="4">46_70</strain>
    </source>
</reference>
<dbReference type="EMBL" id="LGGW01000109">
    <property type="protein sequence ID" value="KUK89206.1"/>
    <property type="molecule type" value="Genomic_DNA"/>
</dbReference>
<evidence type="ECO:0000313" key="4">
    <source>
        <dbReference type="EMBL" id="KUK89206.1"/>
    </source>
</evidence>
<dbReference type="Gene3D" id="3.30.70.1880">
    <property type="entry name" value="Protein of unknown function DUF881"/>
    <property type="match status" value="1"/>
</dbReference>
<dbReference type="PANTHER" id="PTHR37313">
    <property type="entry name" value="UPF0749 PROTEIN RV1825"/>
    <property type="match status" value="1"/>
</dbReference>